<dbReference type="InParanoid" id="A0A177CWA6"/>
<dbReference type="GeneID" id="28771089"/>
<keyword evidence="2" id="KW-1185">Reference proteome</keyword>
<name>A0A177CWA6_9PLEO</name>
<proteinExistence type="predicted"/>
<dbReference type="EMBL" id="KV441548">
    <property type="protein sequence ID" value="OAG11318.1"/>
    <property type="molecule type" value="Genomic_DNA"/>
</dbReference>
<dbReference type="Proteomes" id="UP000077069">
    <property type="component" value="Unassembled WGS sequence"/>
</dbReference>
<sequence length="95" mass="10432">MSHAQVLKGELAAAVCLAEGFLRALCKEETFTRFAQSVVREGSLQAYCQRCYPETVPSSISFGESSGLWRFPENSIFLPIDLPPLGRGSASRSLY</sequence>
<dbReference type="RefSeq" id="XP_018041683.1">
    <property type="nucleotide sequence ID" value="XM_018187603.1"/>
</dbReference>
<reference evidence="1 2" key="1">
    <citation type="submission" date="2016-05" db="EMBL/GenBank/DDBJ databases">
        <title>Comparative analysis of secretome profiles of manganese(II)-oxidizing ascomycete fungi.</title>
        <authorList>
            <consortium name="DOE Joint Genome Institute"/>
            <person name="Zeiner C.A."/>
            <person name="Purvine S.O."/>
            <person name="Zink E.M."/>
            <person name="Wu S."/>
            <person name="Pasa-Tolic L."/>
            <person name="Chaput D.L."/>
            <person name="Haridas S."/>
            <person name="Grigoriev I.V."/>
            <person name="Santelli C.M."/>
            <person name="Hansel C.M."/>
        </authorList>
    </citation>
    <scope>NUCLEOTIDE SEQUENCE [LARGE SCALE GENOMIC DNA]</scope>
    <source>
        <strain evidence="1 2">AP3s5-JAC2a</strain>
    </source>
</reference>
<evidence type="ECO:0000313" key="1">
    <source>
        <dbReference type="EMBL" id="OAG11318.1"/>
    </source>
</evidence>
<organism evidence="1 2">
    <name type="scientific">Paraphaeosphaeria sporulosa</name>
    <dbReference type="NCBI Taxonomy" id="1460663"/>
    <lineage>
        <taxon>Eukaryota</taxon>
        <taxon>Fungi</taxon>
        <taxon>Dikarya</taxon>
        <taxon>Ascomycota</taxon>
        <taxon>Pezizomycotina</taxon>
        <taxon>Dothideomycetes</taxon>
        <taxon>Pleosporomycetidae</taxon>
        <taxon>Pleosporales</taxon>
        <taxon>Massarineae</taxon>
        <taxon>Didymosphaeriaceae</taxon>
        <taxon>Paraphaeosphaeria</taxon>
    </lineage>
</organism>
<evidence type="ECO:0000313" key="2">
    <source>
        <dbReference type="Proteomes" id="UP000077069"/>
    </source>
</evidence>
<protein>
    <submittedName>
        <fullName evidence="1">Uncharacterized protein</fullName>
    </submittedName>
</protein>
<accession>A0A177CWA6</accession>
<gene>
    <name evidence="1" type="ORF">CC84DRAFT_8366</name>
</gene>
<dbReference type="AlphaFoldDB" id="A0A177CWA6"/>